<dbReference type="InterPro" id="IPR025452">
    <property type="entry name" value="DUF4218"/>
</dbReference>
<evidence type="ECO:0000259" key="2">
    <source>
        <dbReference type="Pfam" id="PF13952"/>
    </source>
</evidence>
<evidence type="ECO:0000256" key="1">
    <source>
        <dbReference type="SAM" id="MobiDB-lite"/>
    </source>
</evidence>
<evidence type="ECO:0000313" key="5">
    <source>
        <dbReference type="Proteomes" id="UP001054252"/>
    </source>
</evidence>
<keyword evidence="5" id="KW-1185">Reference proteome</keyword>
<evidence type="ECO:0008006" key="6">
    <source>
        <dbReference type="Google" id="ProtNLM"/>
    </source>
</evidence>
<accession>A0AAV5IF58</accession>
<feature type="domain" description="DUF4218" evidence="3">
    <location>
        <begin position="554"/>
        <end position="630"/>
    </location>
</feature>
<evidence type="ECO:0000259" key="3">
    <source>
        <dbReference type="Pfam" id="PF13960"/>
    </source>
</evidence>
<dbReference type="InterPro" id="IPR025312">
    <property type="entry name" value="DUF4216"/>
</dbReference>
<evidence type="ECO:0000313" key="4">
    <source>
        <dbReference type="EMBL" id="GKU96979.1"/>
    </source>
</evidence>
<sequence length="922" mass="106288">MVYDAFCPSENDRHRNETEFASENVGDAPNNNAQSFYDLLRASTIPLGPASNNQTLFGWLSYMLHTKAKNNISGVGYNEIIHGYRKLLSPEDQQKVPSNFYEAKKFMKSLGLGYVKIDACVNNCFLYYGDKAKSLTACPVCGEPRYKRRNSAQTGKKDRPRNSLWYLPIIPRLQRLYMSRKTVEHMTWHLKSDPRNVQVGLATDGFNPWGHSSKSYFCWPVLIVVYNLPPKMCMRPEFTFLTLVISGPKSPGKNIDVFLRPLIDDLKRLWSSRVETFDSFRKQNFTMRVMLMWTITDFPSYGMVSGWSTHGRLSCPYCMEMTRAFYLQNGRKISFFDCHRQFLPASHSYRMDTTHFLKSRFEFGPPSPRLDGHSIRLRVPDVLFGNPSVNQTIFEFGETHNWVKQSIFWELPYWEDNLIRHNLDVMHCEKNFFDNIIHTVMDDLSSKDNVKSRMDLPLYCDREALHLYYDRSGSLCKPNASYALNTDKKRCRCTWLKHVRFPDGFASNIARCVNLTELRLVGLKSHDCHIFMQRLIPIAFRGLLLDSIWGLLTEHLAIHLPFEARMSGLVQFRWMYPFERQMHKLKQTIGNKNHVEAFIVEAYILNEITDFCSRYFGADVETSWSKPPRNFAAVPLYRNTEFSIFACLGHPMGSHSQTRCLTTQEMKAAELYVLLNCREVDALLSIFDREVGVYMTPSDPQKARNRSFVTWFKDRVLNGHHEGNEVLQYLALGPSWTVNVYRGTTISDNVETDYYGILNEVIELLYYGPHAQIQTIVLFNCDWFDTRKGTHINQVYDIVEVNPQYRLSTGESFCLVCQSTQVYYTSYPSDNRATNGWFAACKIRARHLIDTCSTSLDIGEIFQDEEPPSTQSLKHNSNLASTECVDLHAEGATMVDLNGNASEGNDEYETRSDAGGDSSETE</sequence>
<protein>
    <recommendedName>
        <fullName evidence="6">Transposase</fullName>
    </recommendedName>
</protein>
<dbReference type="AlphaFoldDB" id="A0AAV5IF58"/>
<dbReference type="PANTHER" id="PTHR10775:SF183">
    <property type="entry name" value="TRANSPOSON, EN_SPM-LIKE, TRANSPOSASE-ASSOCIATED DOMAIN PROTEIN-RELATED"/>
    <property type="match status" value="1"/>
</dbReference>
<name>A0AAV5IF58_9ROSI</name>
<dbReference type="InterPro" id="IPR004242">
    <property type="entry name" value="Transposase_21"/>
</dbReference>
<proteinExistence type="predicted"/>
<dbReference type="Pfam" id="PF02992">
    <property type="entry name" value="Transposase_21"/>
    <property type="match status" value="1"/>
</dbReference>
<gene>
    <name evidence="4" type="ORF">SLEP1_g10160</name>
</gene>
<dbReference type="EMBL" id="BPVZ01000011">
    <property type="protein sequence ID" value="GKU96979.1"/>
    <property type="molecule type" value="Genomic_DNA"/>
</dbReference>
<reference evidence="4 5" key="1">
    <citation type="journal article" date="2021" name="Commun. Biol.">
        <title>The genome of Shorea leprosula (Dipterocarpaceae) highlights the ecological relevance of drought in aseasonal tropical rainforests.</title>
        <authorList>
            <person name="Ng K.K.S."/>
            <person name="Kobayashi M.J."/>
            <person name="Fawcett J.A."/>
            <person name="Hatakeyama M."/>
            <person name="Paape T."/>
            <person name="Ng C.H."/>
            <person name="Ang C.C."/>
            <person name="Tnah L.H."/>
            <person name="Lee C.T."/>
            <person name="Nishiyama T."/>
            <person name="Sese J."/>
            <person name="O'Brien M.J."/>
            <person name="Copetti D."/>
            <person name="Mohd Noor M.I."/>
            <person name="Ong R.C."/>
            <person name="Putra M."/>
            <person name="Sireger I.Z."/>
            <person name="Indrioko S."/>
            <person name="Kosugi Y."/>
            <person name="Izuno A."/>
            <person name="Isagi Y."/>
            <person name="Lee S.L."/>
            <person name="Shimizu K.K."/>
        </authorList>
    </citation>
    <scope>NUCLEOTIDE SEQUENCE [LARGE SCALE GENOMIC DNA]</scope>
    <source>
        <strain evidence="4">214</strain>
    </source>
</reference>
<feature type="region of interest" description="Disordered" evidence="1">
    <location>
        <begin position="895"/>
        <end position="922"/>
    </location>
</feature>
<feature type="domain" description="DUF4216" evidence="2">
    <location>
        <begin position="765"/>
        <end position="837"/>
    </location>
</feature>
<dbReference type="PANTHER" id="PTHR10775">
    <property type="entry name" value="OS08G0208400 PROTEIN"/>
    <property type="match status" value="1"/>
</dbReference>
<comment type="caution">
    <text evidence="4">The sequence shown here is derived from an EMBL/GenBank/DDBJ whole genome shotgun (WGS) entry which is preliminary data.</text>
</comment>
<dbReference type="Proteomes" id="UP001054252">
    <property type="component" value="Unassembled WGS sequence"/>
</dbReference>
<dbReference type="Pfam" id="PF13952">
    <property type="entry name" value="DUF4216"/>
    <property type="match status" value="1"/>
</dbReference>
<dbReference type="Pfam" id="PF13960">
    <property type="entry name" value="DUF4218"/>
    <property type="match status" value="1"/>
</dbReference>
<organism evidence="4 5">
    <name type="scientific">Rubroshorea leprosula</name>
    <dbReference type="NCBI Taxonomy" id="152421"/>
    <lineage>
        <taxon>Eukaryota</taxon>
        <taxon>Viridiplantae</taxon>
        <taxon>Streptophyta</taxon>
        <taxon>Embryophyta</taxon>
        <taxon>Tracheophyta</taxon>
        <taxon>Spermatophyta</taxon>
        <taxon>Magnoliopsida</taxon>
        <taxon>eudicotyledons</taxon>
        <taxon>Gunneridae</taxon>
        <taxon>Pentapetalae</taxon>
        <taxon>rosids</taxon>
        <taxon>malvids</taxon>
        <taxon>Malvales</taxon>
        <taxon>Dipterocarpaceae</taxon>
        <taxon>Rubroshorea</taxon>
    </lineage>
</organism>